<organism evidence="1 2">
    <name type="scientific">Suillus fuscotomentosus</name>
    <dbReference type="NCBI Taxonomy" id="1912939"/>
    <lineage>
        <taxon>Eukaryota</taxon>
        <taxon>Fungi</taxon>
        <taxon>Dikarya</taxon>
        <taxon>Basidiomycota</taxon>
        <taxon>Agaricomycotina</taxon>
        <taxon>Agaricomycetes</taxon>
        <taxon>Agaricomycetidae</taxon>
        <taxon>Boletales</taxon>
        <taxon>Suillineae</taxon>
        <taxon>Suillaceae</taxon>
        <taxon>Suillus</taxon>
    </lineage>
</organism>
<sequence length="166" mass="19073">MLTVPNQDFVTTTTQNMEIDQDSSEHNNFCIICQDGSNRPNLLICCNDYPQITCVNCLDIPRLFQCTVQAENIIFRCLMCHIGWQRDDENQEPYFMTLVVHGFYKSRLSSSMVLFLHLNMVDDDTTGGPFKLAYQFIQLGDLFTGYVNGKYISAAIDEFLMIILKL</sequence>
<dbReference type="GeneID" id="64670921"/>
<dbReference type="EMBL" id="JABBWK010000008">
    <property type="protein sequence ID" value="KAG1904985.1"/>
    <property type="molecule type" value="Genomic_DNA"/>
</dbReference>
<proteinExistence type="predicted"/>
<name>A0AAD4EF54_9AGAM</name>
<accession>A0AAD4EF54</accession>
<gene>
    <name evidence="1" type="ORF">F5891DRAFT_976562</name>
</gene>
<evidence type="ECO:0000313" key="1">
    <source>
        <dbReference type="EMBL" id="KAG1904985.1"/>
    </source>
</evidence>
<dbReference type="AlphaFoldDB" id="A0AAD4EF54"/>
<dbReference type="RefSeq" id="XP_041230560.1">
    <property type="nucleotide sequence ID" value="XM_041376623.1"/>
</dbReference>
<dbReference type="Proteomes" id="UP001195769">
    <property type="component" value="Unassembled WGS sequence"/>
</dbReference>
<reference evidence="1" key="1">
    <citation type="journal article" date="2020" name="New Phytol.">
        <title>Comparative genomics reveals dynamic genome evolution in host specialist ectomycorrhizal fungi.</title>
        <authorList>
            <person name="Lofgren L.A."/>
            <person name="Nguyen N.H."/>
            <person name="Vilgalys R."/>
            <person name="Ruytinx J."/>
            <person name="Liao H.L."/>
            <person name="Branco S."/>
            <person name="Kuo A."/>
            <person name="LaButti K."/>
            <person name="Lipzen A."/>
            <person name="Andreopoulos W."/>
            <person name="Pangilinan J."/>
            <person name="Riley R."/>
            <person name="Hundley H."/>
            <person name="Na H."/>
            <person name="Barry K."/>
            <person name="Grigoriev I.V."/>
            <person name="Stajich J.E."/>
            <person name="Kennedy P.G."/>
        </authorList>
    </citation>
    <scope>NUCLEOTIDE SEQUENCE</scope>
    <source>
        <strain evidence="1">FC203</strain>
    </source>
</reference>
<comment type="caution">
    <text evidence="1">The sequence shown here is derived from an EMBL/GenBank/DDBJ whole genome shotgun (WGS) entry which is preliminary data.</text>
</comment>
<keyword evidence="2" id="KW-1185">Reference proteome</keyword>
<protein>
    <submittedName>
        <fullName evidence="1">Uncharacterized protein</fullName>
    </submittedName>
</protein>
<evidence type="ECO:0000313" key="2">
    <source>
        <dbReference type="Proteomes" id="UP001195769"/>
    </source>
</evidence>